<keyword evidence="1" id="KW-0472">Membrane</keyword>
<feature type="chain" id="PRO_5002538396" evidence="2">
    <location>
        <begin position="25"/>
        <end position="283"/>
    </location>
</feature>
<evidence type="ECO:0000256" key="2">
    <source>
        <dbReference type="SAM" id="SignalP"/>
    </source>
</evidence>
<dbReference type="Proteomes" id="UP000033966">
    <property type="component" value="Unassembled WGS sequence"/>
</dbReference>
<dbReference type="EMBL" id="LCKF01000001">
    <property type="protein sequence ID" value="KKT92445.1"/>
    <property type="molecule type" value="Genomic_DNA"/>
</dbReference>
<protein>
    <submittedName>
        <fullName evidence="3">Uncharacterized protein</fullName>
    </submittedName>
</protein>
<evidence type="ECO:0000313" key="4">
    <source>
        <dbReference type="Proteomes" id="UP000033966"/>
    </source>
</evidence>
<accession>A0A0G1L956</accession>
<keyword evidence="1" id="KW-1133">Transmembrane helix</keyword>
<feature type="transmembrane region" description="Helical" evidence="1">
    <location>
        <begin position="255"/>
        <end position="278"/>
    </location>
</feature>
<gene>
    <name evidence="3" type="ORF">UW92_C0001G0011</name>
</gene>
<dbReference type="AlphaFoldDB" id="A0A0G1L956"/>
<comment type="caution">
    <text evidence="3">The sequence shown here is derived from an EMBL/GenBank/DDBJ whole genome shotgun (WGS) entry which is preliminary data.</text>
</comment>
<feature type="signal peptide" evidence="2">
    <location>
        <begin position="1"/>
        <end position="24"/>
    </location>
</feature>
<evidence type="ECO:0000256" key="1">
    <source>
        <dbReference type="SAM" id="Phobius"/>
    </source>
</evidence>
<evidence type="ECO:0000313" key="3">
    <source>
        <dbReference type="EMBL" id="KKT92445.1"/>
    </source>
</evidence>
<reference evidence="3 4" key="1">
    <citation type="journal article" date="2015" name="Nature">
        <title>rRNA introns, odd ribosomes, and small enigmatic genomes across a large radiation of phyla.</title>
        <authorList>
            <person name="Brown C.T."/>
            <person name="Hug L.A."/>
            <person name="Thomas B.C."/>
            <person name="Sharon I."/>
            <person name="Castelle C.J."/>
            <person name="Singh A."/>
            <person name="Wilkins M.J."/>
            <person name="Williams K.H."/>
            <person name="Banfield J.F."/>
        </authorList>
    </citation>
    <scope>NUCLEOTIDE SEQUENCE [LARGE SCALE GENOMIC DNA]</scope>
</reference>
<sequence length="283" mass="31556">MKRPTLKLAAFLLAAALFSTVTYADFSMRSLEVQVNINRDGGANVEEKIALLISGTPSRELYEATRAAYSDIATWKNRTKLSEMRHHISRVNTDITNIRVIPQSLESCNSFVGTCRATVLIDYAVPASANGSGLVKVDRYKPRTAKYSLQQDALSFEQTKTGDLVLPSGTTISISIPQAAEKIYFSSLPQNLEDESESFRYDQSANLRFYTGSTRIFNWQGDTLSKFQFSYEIESPLESEVIDFFQSSQNFVVQFFLGPQGFPAIFLLAIAASSILGFNRISR</sequence>
<keyword evidence="2" id="KW-0732">Signal</keyword>
<proteinExistence type="predicted"/>
<keyword evidence="1" id="KW-0812">Transmembrane</keyword>
<organism evidence="3 4">
    <name type="scientific">Candidatus Jorgensenbacteria bacterium GW2011_GWA2_45_13</name>
    <dbReference type="NCBI Taxonomy" id="1618662"/>
    <lineage>
        <taxon>Bacteria</taxon>
        <taxon>Candidatus Joergenseniibacteriota</taxon>
    </lineage>
</organism>
<name>A0A0G1L956_9BACT</name>